<feature type="region of interest" description="Disordered" evidence="1">
    <location>
        <begin position="1"/>
        <end position="58"/>
    </location>
</feature>
<evidence type="ECO:0000313" key="2">
    <source>
        <dbReference type="EMBL" id="SOY46867.1"/>
    </source>
</evidence>
<dbReference type="EMBL" id="OFSP01000009">
    <property type="protein sequence ID" value="SOY46867.1"/>
    <property type="molecule type" value="Genomic_DNA"/>
</dbReference>
<dbReference type="Proteomes" id="UP000256297">
    <property type="component" value="Chromosome CBM2589_b"/>
</dbReference>
<dbReference type="AlphaFoldDB" id="A0A975WWU3"/>
<accession>A0A975WWU3</accession>
<evidence type="ECO:0000256" key="1">
    <source>
        <dbReference type="SAM" id="MobiDB-lite"/>
    </source>
</evidence>
<feature type="compositionally biased region" description="Basic and acidic residues" evidence="1">
    <location>
        <begin position="34"/>
        <end position="43"/>
    </location>
</feature>
<reference evidence="2 3" key="1">
    <citation type="submission" date="2018-01" db="EMBL/GenBank/DDBJ databases">
        <authorList>
            <person name="Clerissi C."/>
        </authorList>
    </citation>
    <scope>NUCLEOTIDE SEQUENCE [LARGE SCALE GENOMIC DNA]</scope>
    <source>
        <strain evidence="2">Cupriavidus taiwanensis STM 3521</strain>
    </source>
</reference>
<proteinExistence type="predicted"/>
<gene>
    <name evidence="2" type="ORF">CBM2589_B170063</name>
</gene>
<comment type="caution">
    <text evidence="2">The sequence shown here is derived from an EMBL/GenBank/DDBJ whole genome shotgun (WGS) entry which is preliminary data.</text>
</comment>
<name>A0A975WWU3_9BURK</name>
<sequence length="58" mass="6583">MITSARAGRLRRTRGDPQRFGNGVRRNLHAAARGRRDADAGQRDRHKRPVRRLPPSLA</sequence>
<organism evidence="2 3">
    <name type="scientific">Cupriavidus taiwanensis</name>
    <dbReference type="NCBI Taxonomy" id="164546"/>
    <lineage>
        <taxon>Bacteria</taxon>
        <taxon>Pseudomonadati</taxon>
        <taxon>Pseudomonadota</taxon>
        <taxon>Betaproteobacteria</taxon>
        <taxon>Burkholderiales</taxon>
        <taxon>Burkholderiaceae</taxon>
        <taxon>Cupriavidus</taxon>
    </lineage>
</organism>
<evidence type="ECO:0000313" key="3">
    <source>
        <dbReference type="Proteomes" id="UP000256297"/>
    </source>
</evidence>
<protein>
    <submittedName>
        <fullName evidence="2">Uncharacterized protein</fullName>
    </submittedName>
</protein>